<keyword evidence="4 6" id="KW-0472">Membrane</keyword>
<evidence type="ECO:0000256" key="5">
    <source>
        <dbReference type="SAM" id="MobiDB-lite"/>
    </source>
</evidence>
<feature type="region of interest" description="Disordered" evidence="5">
    <location>
        <begin position="293"/>
        <end position="314"/>
    </location>
</feature>
<comment type="subcellular location">
    <subcellularLocation>
        <location evidence="1">Membrane</location>
        <topology evidence="1">Multi-pass membrane protein</topology>
    </subcellularLocation>
</comment>
<keyword evidence="10" id="KW-1185">Reference proteome</keyword>
<proteinExistence type="predicted"/>
<feature type="transmembrane region" description="Helical" evidence="6">
    <location>
        <begin position="486"/>
        <end position="505"/>
    </location>
</feature>
<dbReference type="Pfam" id="PF23262">
    <property type="entry name" value="NFD4_C"/>
    <property type="match status" value="1"/>
</dbReference>
<feature type="transmembrane region" description="Helical" evidence="6">
    <location>
        <begin position="360"/>
        <end position="378"/>
    </location>
</feature>
<keyword evidence="3 6" id="KW-1133">Transmembrane helix</keyword>
<feature type="transmembrane region" description="Helical" evidence="6">
    <location>
        <begin position="85"/>
        <end position="104"/>
    </location>
</feature>
<accession>A0AAE1JSQ0</accession>
<feature type="transmembrane region" description="Helical" evidence="6">
    <location>
        <begin position="111"/>
        <end position="130"/>
    </location>
</feature>
<evidence type="ECO:0000256" key="3">
    <source>
        <dbReference type="ARBA" id="ARBA00022989"/>
    </source>
</evidence>
<reference evidence="9" key="1">
    <citation type="submission" date="2023-10" db="EMBL/GenBank/DDBJ databases">
        <title>Chromosome-level genome of the transformable northern wattle, Acacia crassicarpa.</title>
        <authorList>
            <person name="Massaro I."/>
            <person name="Sinha N.R."/>
            <person name="Poethig S."/>
            <person name="Leichty A.R."/>
        </authorList>
    </citation>
    <scope>NUCLEOTIDE SEQUENCE</scope>
    <source>
        <strain evidence="9">Acra3RX</strain>
        <tissue evidence="9">Leaf</tissue>
    </source>
</reference>
<dbReference type="GO" id="GO:0016020">
    <property type="term" value="C:membrane"/>
    <property type="evidence" value="ECO:0007669"/>
    <property type="project" value="UniProtKB-SubCell"/>
</dbReference>
<feature type="transmembrane region" description="Helical" evidence="6">
    <location>
        <begin position="452"/>
        <end position="474"/>
    </location>
</feature>
<dbReference type="PANTHER" id="PTHR21576">
    <property type="entry name" value="UNCHARACTERIZED NODULIN-LIKE PROTEIN"/>
    <property type="match status" value="1"/>
</dbReference>
<feature type="transmembrane region" description="Helical" evidence="6">
    <location>
        <begin position="179"/>
        <end position="199"/>
    </location>
</feature>
<dbReference type="InterPro" id="IPR036259">
    <property type="entry name" value="MFS_trans_sf"/>
</dbReference>
<feature type="transmembrane region" description="Helical" evidence="6">
    <location>
        <begin position="219"/>
        <end position="239"/>
    </location>
</feature>
<feature type="transmembrane region" description="Helical" evidence="6">
    <location>
        <begin position="539"/>
        <end position="561"/>
    </location>
</feature>
<comment type="caution">
    <text evidence="9">The sequence shown here is derived from an EMBL/GenBank/DDBJ whole genome shotgun (WGS) entry which is preliminary data.</text>
</comment>
<dbReference type="InterPro" id="IPR056555">
    <property type="entry name" value="NFD4_C"/>
</dbReference>
<sequence>MERKERISEKWKGLMRERWVVFVCSMWVQSFAGMAYMFGAISPAIKATMGYNQKQLAVLAVAKDLGDNIGFVAGKLSQVSSISRVLIVGALQNFAGYLLLWLVITHKIPSMPLWALCICIFVGNNAATYYNTATLVSCVKNFPQNRGPVVGILKGFVGLSGAIMTQIVAIFCSTPDEASLIFIIAVGPSMVSLCLSFFIRPIHGHHQQATRPSHGSSFLFIYCVCLLLASYIMGVLMLQNKMNLNQSTIKLLGIILIILILVPIIVPIYLVFFSKPNSPDEEETLLVNPAKSEYDNETGVGEDTEENRGSSVAEGPRQIVQLEAKIFQALTEAMKKVKHKNGPQIGEDFTLIQALVKPEFWLVFFALVMGSGTGLAIINNMGQICQSLGDNNATVYVSMISIFNFLGRVGGGYFSEVIVRKYAYPRLAALAAVQAIMIVGVLYYAMGWSGQLYVVTILTGLGYGAHWAIGPAAASELFGLKNFGAIYNFYTLATPTGSLILSGLVSSTLYDYYAEQQQQGGAKAKNGNELLVCEGNICYSVTCVVLAGACLLGIVLSLTVVRRTKKVYARLYGKSLLT</sequence>
<gene>
    <name evidence="9" type="ORF">QN277_006597</name>
</gene>
<dbReference type="EMBL" id="JAWXYG010000012">
    <property type="protein sequence ID" value="KAK4256940.1"/>
    <property type="molecule type" value="Genomic_DNA"/>
</dbReference>
<evidence type="ECO:0000256" key="2">
    <source>
        <dbReference type="ARBA" id="ARBA00022692"/>
    </source>
</evidence>
<evidence type="ECO:0008006" key="11">
    <source>
        <dbReference type="Google" id="ProtNLM"/>
    </source>
</evidence>
<name>A0AAE1JSQ0_9FABA</name>
<evidence type="ECO:0000259" key="7">
    <source>
        <dbReference type="Pfam" id="PF06813"/>
    </source>
</evidence>
<organism evidence="9 10">
    <name type="scientific">Acacia crassicarpa</name>
    <name type="common">northern wattle</name>
    <dbReference type="NCBI Taxonomy" id="499986"/>
    <lineage>
        <taxon>Eukaryota</taxon>
        <taxon>Viridiplantae</taxon>
        <taxon>Streptophyta</taxon>
        <taxon>Embryophyta</taxon>
        <taxon>Tracheophyta</taxon>
        <taxon>Spermatophyta</taxon>
        <taxon>Magnoliopsida</taxon>
        <taxon>eudicotyledons</taxon>
        <taxon>Gunneridae</taxon>
        <taxon>Pentapetalae</taxon>
        <taxon>rosids</taxon>
        <taxon>fabids</taxon>
        <taxon>Fabales</taxon>
        <taxon>Fabaceae</taxon>
        <taxon>Caesalpinioideae</taxon>
        <taxon>mimosoid clade</taxon>
        <taxon>Acacieae</taxon>
        <taxon>Acacia</taxon>
    </lineage>
</organism>
<dbReference type="Proteomes" id="UP001293593">
    <property type="component" value="Unassembled WGS sequence"/>
</dbReference>
<dbReference type="AlphaFoldDB" id="A0AAE1JSQ0"/>
<dbReference type="PANTHER" id="PTHR21576:SF44">
    <property type="entry name" value="MAJOR FACILITATOR SUPERFAMILY PROTEIN"/>
    <property type="match status" value="1"/>
</dbReference>
<evidence type="ECO:0000256" key="4">
    <source>
        <dbReference type="ARBA" id="ARBA00023136"/>
    </source>
</evidence>
<dbReference type="Pfam" id="PF06813">
    <property type="entry name" value="Nodulin-like"/>
    <property type="match status" value="1"/>
</dbReference>
<protein>
    <recommendedName>
        <fullName evidence="11">Nodulin-like domain-containing protein</fullName>
    </recommendedName>
</protein>
<feature type="domain" description="NFD4 C-terminal" evidence="8">
    <location>
        <begin position="354"/>
        <end position="568"/>
    </location>
</feature>
<feature type="transmembrane region" description="Helical" evidence="6">
    <location>
        <begin position="427"/>
        <end position="446"/>
    </location>
</feature>
<evidence type="ECO:0000259" key="8">
    <source>
        <dbReference type="Pfam" id="PF23262"/>
    </source>
</evidence>
<feature type="transmembrane region" description="Helical" evidence="6">
    <location>
        <begin position="150"/>
        <end position="172"/>
    </location>
</feature>
<evidence type="ECO:0000256" key="1">
    <source>
        <dbReference type="ARBA" id="ARBA00004141"/>
    </source>
</evidence>
<evidence type="ECO:0000256" key="6">
    <source>
        <dbReference type="SAM" id="Phobius"/>
    </source>
</evidence>
<dbReference type="SUPFAM" id="SSF103473">
    <property type="entry name" value="MFS general substrate transporter"/>
    <property type="match status" value="2"/>
</dbReference>
<dbReference type="Gene3D" id="1.20.1250.20">
    <property type="entry name" value="MFS general substrate transporter like domains"/>
    <property type="match status" value="2"/>
</dbReference>
<evidence type="ECO:0000313" key="9">
    <source>
        <dbReference type="EMBL" id="KAK4256940.1"/>
    </source>
</evidence>
<feature type="transmembrane region" description="Helical" evidence="6">
    <location>
        <begin position="251"/>
        <end position="272"/>
    </location>
</feature>
<feature type="transmembrane region" description="Helical" evidence="6">
    <location>
        <begin position="20"/>
        <end position="41"/>
    </location>
</feature>
<keyword evidence="2 6" id="KW-0812">Transmembrane</keyword>
<feature type="domain" description="Nodulin-like" evidence="7">
    <location>
        <begin position="18"/>
        <end position="268"/>
    </location>
</feature>
<evidence type="ECO:0000313" key="10">
    <source>
        <dbReference type="Proteomes" id="UP001293593"/>
    </source>
</evidence>
<dbReference type="CDD" id="cd17354">
    <property type="entry name" value="MFS_Mch1p_like"/>
    <property type="match status" value="1"/>
</dbReference>
<dbReference type="InterPro" id="IPR010658">
    <property type="entry name" value="Nodulin-like"/>
</dbReference>